<dbReference type="AlphaFoldDB" id="L0PDM5"/>
<evidence type="ECO:0000313" key="2">
    <source>
        <dbReference type="Proteomes" id="UP000010422"/>
    </source>
</evidence>
<dbReference type="InParanoid" id="L0PDM5"/>
<evidence type="ECO:0000313" key="1">
    <source>
        <dbReference type="EMBL" id="CCJ30438.1"/>
    </source>
</evidence>
<comment type="caution">
    <text evidence="1">The sequence shown here is derived from an EMBL/GenBank/DDBJ whole genome shotgun (WGS) entry which is preliminary data.</text>
</comment>
<sequence length="62" mass="7294">KNLTLRIHPKNGQVWEALITVLRTFNNQQIEWFKAGSALNYMASQKKKIDDFDKLFSKINEI</sequence>
<dbReference type="Gene3D" id="3.20.19.10">
    <property type="entry name" value="Aconitase, domain 4"/>
    <property type="match status" value="1"/>
</dbReference>
<feature type="non-terminal residue" evidence="1">
    <location>
        <position position="1"/>
    </location>
</feature>
<gene>
    <name evidence="1" type="ORF">PNEJI1_003248</name>
</gene>
<accession>L0PDM5</accession>
<proteinExistence type="predicted"/>
<protein>
    <submittedName>
        <fullName evidence="1">Uncharacterized protein</fullName>
    </submittedName>
</protein>
<reference evidence="1 2" key="1">
    <citation type="journal article" date="2012" name="MBio">
        <title>De novo assembly of the Pneumocystis jirovecii genome from a single bronchoalveolar lavage fluid specimen from a patient.</title>
        <authorList>
            <person name="Cisse O.H."/>
            <person name="Pagni M."/>
            <person name="Hauser P.M."/>
        </authorList>
    </citation>
    <scope>NUCLEOTIDE SEQUENCE [LARGE SCALE GENOMIC DNA]</scope>
    <source>
        <strain evidence="1 2">SE8</strain>
    </source>
</reference>
<dbReference type="EMBL" id="CAKM01000251">
    <property type="protein sequence ID" value="CCJ30438.1"/>
    <property type="molecule type" value="Genomic_DNA"/>
</dbReference>
<dbReference type="InterPro" id="IPR015928">
    <property type="entry name" value="Aconitase/3IPM_dehydase_swvl"/>
</dbReference>
<feature type="non-terminal residue" evidence="1">
    <location>
        <position position="62"/>
    </location>
</feature>
<dbReference type="STRING" id="1209962.L0PDM5"/>
<name>L0PDM5_PNEJI</name>
<organism evidence="2">
    <name type="scientific">Pneumocystis jirovecii</name>
    <name type="common">Human pneumocystis pneumonia agent</name>
    <dbReference type="NCBI Taxonomy" id="42068"/>
    <lineage>
        <taxon>Eukaryota</taxon>
        <taxon>Fungi</taxon>
        <taxon>Dikarya</taxon>
        <taxon>Ascomycota</taxon>
        <taxon>Taphrinomycotina</taxon>
        <taxon>Pneumocystomycetes</taxon>
        <taxon>Pneumocystaceae</taxon>
        <taxon>Pneumocystis</taxon>
    </lineage>
</organism>
<dbReference type="Proteomes" id="UP000010422">
    <property type="component" value="Unassembled WGS sequence"/>
</dbReference>
<dbReference type="VEuPathDB" id="FungiDB:PNEJI1_003248"/>